<reference evidence="2 3" key="1">
    <citation type="submission" date="2021-01" db="EMBL/GenBank/DDBJ databases">
        <title>Azospirillum sp. YIM DDC1 draft genome.</title>
        <authorList>
            <person name="Wang Y.-X."/>
        </authorList>
    </citation>
    <scope>NUCLEOTIDE SEQUENCE [LARGE SCALE GENOMIC DNA]</scope>
    <source>
        <strain evidence="2 3">YIM DDC1</strain>
    </source>
</reference>
<feature type="compositionally biased region" description="Basic and acidic residues" evidence="1">
    <location>
        <begin position="11"/>
        <end position="21"/>
    </location>
</feature>
<evidence type="ECO:0000313" key="3">
    <source>
        <dbReference type="Proteomes" id="UP000654452"/>
    </source>
</evidence>
<comment type="caution">
    <text evidence="2">The sequence shown here is derived from an EMBL/GenBank/DDBJ whole genome shotgun (WGS) entry which is preliminary data.</text>
</comment>
<protein>
    <submittedName>
        <fullName evidence="2">Uncharacterized protein</fullName>
    </submittedName>
</protein>
<proteinExistence type="predicted"/>
<dbReference type="RefSeq" id="WP_200487424.1">
    <property type="nucleotide sequence ID" value="NZ_JAEPIV010000037.1"/>
</dbReference>
<gene>
    <name evidence="2" type="ORF">JJL56_29635</name>
</gene>
<evidence type="ECO:0000313" key="2">
    <source>
        <dbReference type="EMBL" id="MBK4723021.1"/>
    </source>
</evidence>
<feature type="region of interest" description="Disordered" evidence="1">
    <location>
        <begin position="1"/>
        <end position="21"/>
    </location>
</feature>
<evidence type="ECO:0000256" key="1">
    <source>
        <dbReference type="SAM" id="MobiDB-lite"/>
    </source>
</evidence>
<dbReference type="Proteomes" id="UP000654452">
    <property type="component" value="Unassembled WGS sequence"/>
</dbReference>
<sequence length="71" mass="7645">MGLQQGGEAEPADHLLADAVHDQDGDIGAVRRRFDMDAERTLPKGRVDNHCNGACGRAGDVVLQYELQADV</sequence>
<keyword evidence="3" id="KW-1185">Reference proteome</keyword>
<name>A0ABS1I7H8_9PROT</name>
<accession>A0ABS1I7H8</accession>
<dbReference type="EMBL" id="JAEPIV010000037">
    <property type="protein sequence ID" value="MBK4723021.1"/>
    <property type="molecule type" value="Genomic_DNA"/>
</dbReference>
<organism evidence="2 3">
    <name type="scientific">Azospirillum aestuarii</name>
    <dbReference type="NCBI Taxonomy" id="2802052"/>
    <lineage>
        <taxon>Bacteria</taxon>
        <taxon>Pseudomonadati</taxon>
        <taxon>Pseudomonadota</taxon>
        <taxon>Alphaproteobacteria</taxon>
        <taxon>Rhodospirillales</taxon>
        <taxon>Azospirillaceae</taxon>
        <taxon>Azospirillum</taxon>
    </lineage>
</organism>